<comment type="subunit">
    <text evidence="2">Homotetramer.</text>
</comment>
<keyword evidence="4" id="KW-0520">NAD</keyword>
<dbReference type="PROSITE" id="PS00687">
    <property type="entry name" value="ALDEHYDE_DEHYDR_GLU"/>
    <property type="match status" value="1"/>
</dbReference>
<reference evidence="8" key="1">
    <citation type="journal article" date="2014" name="Genome Biol. Evol.">
        <title>Pangenome evidence for extensive interdomain horizontal transfer affecting lineage core and shell genes in uncultured planktonic thaumarchaeota and euryarchaeota.</title>
        <authorList>
            <person name="Deschamps P."/>
            <person name="Zivanovic Y."/>
            <person name="Moreira D."/>
            <person name="Rodriguez-Valera F."/>
            <person name="Lopez-Garcia P."/>
        </authorList>
    </citation>
    <scope>NUCLEOTIDE SEQUENCE</scope>
</reference>
<dbReference type="Gene3D" id="3.40.309.10">
    <property type="entry name" value="Aldehyde Dehydrogenase, Chain A, domain 2"/>
    <property type="match status" value="1"/>
</dbReference>
<dbReference type="InterPro" id="IPR016161">
    <property type="entry name" value="Ald_DH/histidinol_DH"/>
</dbReference>
<keyword evidence="3 6" id="KW-0560">Oxidoreductase</keyword>
<evidence type="ECO:0000256" key="2">
    <source>
        <dbReference type="ARBA" id="ARBA00011881"/>
    </source>
</evidence>
<accession>A0A075GKX7</accession>
<feature type="active site" evidence="5">
    <location>
        <position position="277"/>
    </location>
</feature>
<sequence length="509" mass="54415">MEPEKCCESGCVPCERDRDGAAPLDLLNYIGGEFVGHSGNEADENNWLNVLEPATGYRFARVPLSGPDDVDAAVIAARAAAPDWGALDFAERADWLDRIADALETKYEDIAALESRDTGKPIALARAVDAYRSVANFRFFAGLIREKADSPNEIFEMDNATNVVVSKPVGVAALITPWNLPLYLLSWKVAPAIGMGNTVVCKPSELTPMTANLLMETIDEVGLPAGVVNLVHGNGAGAGGPLTTHSDVDLVSFTGGTDTGAKVAAAAAPQFKKLSLELGGKNASIIFDDCDLEKTVPGVTRAAFLNQGQVCLCGSRILVQSGIYDEFVERFVDSVESMRIGDPSNDETELGALISPDHLAKVEGYVALAQEEGGEVLTGGHPCLPKEFEHGNWLAPTVIAGLSPDARCSTEEIFGPVVTIHRFEAEEEAVAIANNTRYGLAGSVWTGDLDKGRRVAESIDTGMVWVNTWLHRDLRVPFGGVKDSGVGREGGRWSLGFFSEPMNICLKHD</sequence>
<dbReference type="Gene3D" id="3.40.605.10">
    <property type="entry name" value="Aldehyde Dehydrogenase, Chain A, domain 1"/>
    <property type="match status" value="1"/>
</dbReference>
<gene>
    <name evidence="8" type="primary">dmpC</name>
</gene>
<name>A0A075GKX7_9EURY</name>
<evidence type="ECO:0000259" key="7">
    <source>
        <dbReference type="Pfam" id="PF00171"/>
    </source>
</evidence>
<dbReference type="PROSITE" id="PS00070">
    <property type="entry name" value="ALDEHYDE_DEHYDR_CYS"/>
    <property type="match status" value="1"/>
</dbReference>
<proteinExistence type="inferred from homology"/>
<comment type="similarity">
    <text evidence="1 6">Belongs to the aldehyde dehydrogenase family.</text>
</comment>
<dbReference type="PANTHER" id="PTHR43720:SF2">
    <property type="entry name" value="2-AMINOMUCONIC SEMIALDEHYDE DEHYDROGENASE"/>
    <property type="match status" value="1"/>
</dbReference>
<dbReference type="AlphaFoldDB" id="A0A075GKX7"/>
<evidence type="ECO:0000256" key="5">
    <source>
        <dbReference type="PROSITE-ProRule" id="PRU10007"/>
    </source>
</evidence>
<feature type="domain" description="Aldehyde dehydrogenase" evidence="7">
    <location>
        <begin position="44"/>
        <end position="501"/>
    </location>
</feature>
<evidence type="ECO:0000256" key="6">
    <source>
        <dbReference type="RuleBase" id="RU003345"/>
    </source>
</evidence>
<dbReference type="SUPFAM" id="SSF53720">
    <property type="entry name" value="ALDH-like"/>
    <property type="match status" value="1"/>
</dbReference>
<dbReference type="InterPro" id="IPR016163">
    <property type="entry name" value="Ald_DH_C"/>
</dbReference>
<evidence type="ECO:0000256" key="4">
    <source>
        <dbReference type="ARBA" id="ARBA00023027"/>
    </source>
</evidence>
<dbReference type="InterPro" id="IPR015590">
    <property type="entry name" value="Aldehyde_DH_dom"/>
</dbReference>
<dbReference type="InterPro" id="IPR016160">
    <property type="entry name" value="Ald_DH_CS_CYS"/>
</dbReference>
<dbReference type="PANTHER" id="PTHR43720">
    <property type="entry name" value="2-AMINOMUCONIC SEMIALDEHYDE DEHYDROGENASE"/>
    <property type="match status" value="1"/>
</dbReference>
<evidence type="ECO:0000313" key="8">
    <source>
        <dbReference type="EMBL" id="AIF03810.1"/>
    </source>
</evidence>
<dbReference type="InterPro" id="IPR029510">
    <property type="entry name" value="Ald_DH_CS_GLU"/>
</dbReference>
<protein>
    <submittedName>
        <fullName evidence="8">Aldehyde dehydrogenase (DmpC)</fullName>
        <ecNumber evidence="8">1.2.1.32</ecNumber>
    </submittedName>
</protein>
<dbReference type="GO" id="GO:0047102">
    <property type="term" value="F:aminomuconate-semialdehyde dehydrogenase activity"/>
    <property type="evidence" value="ECO:0007669"/>
    <property type="project" value="UniProtKB-EC"/>
</dbReference>
<organism evidence="8">
    <name type="scientific">uncultured marine group II/III euryarchaeote KM3_169_H09</name>
    <dbReference type="NCBI Taxonomy" id="1457923"/>
    <lineage>
        <taxon>Archaea</taxon>
        <taxon>Methanobacteriati</taxon>
        <taxon>Methanobacteriota</taxon>
        <taxon>environmental samples</taxon>
    </lineage>
</organism>
<dbReference type="EC" id="1.2.1.32" evidence="8"/>
<evidence type="ECO:0000256" key="3">
    <source>
        <dbReference type="ARBA" id="ARBA00023002"/>
    </source>
</evidence>
<dbReference type="FunFam" id="3.40.605.10:FF:000007">
    <property type="entry name" value="NAD/NADP-dependent betaine aldehyde dehydrogenase"/>
    <property type="match status" value="1"/>
</dbReference>
<dbReference type="CDD" id="cd07093">
    <property type="entry name" value="ALDH_F8_HMSADH"/>
    <property type="match status" value="1"/>
</dbReference>
<dbReference type="Pfam" id="PF00171">
    <property type="entry name" value="Aldedh"/>
    <property type="match status" value="1"/>
</dbReference>
<evidence type="ECO:0000256" key="1">
    <source>
        <dbReference type="ARBA" id="ARBA00009986"/>
    </source>
</evidence>
<dbReference type="FunFam" id="3.40.309.10:FF:000012">
    <property type="entry name" value="Betaine aldehyde dehydrogenase"/>
    <property type="match status" value="1"/>
</dbReference>
<dbReference type="InterPro" id="IPR016162">
    <property type="entry name" value="Ald_DH_N"/>
</dbReference>
<dbReference type="EMBL" id="KF900690">
    <property type="protein sequence ID" value="AIF03810.1"/>
    <property type="molecule type" value="Genomic_DNA"/>
</dbReference>